<reference evidence="6 7" key="1">
    <citation type="submission" date="2008-07" db="EMBL/GenBank/DDBJ databases">
        <authorList>
            <person name="Tandeau de Marsac N."/>
            <person name="Ferriera S."/>
            <person name="Johnson J."/>
            <person name="Kravitz S."/>
            <person name="Beeson K."/>
            <person name="Sutton G."/>
            <person name="Rogers Y.-H."/>
            <person name="Friedman R."/>
            <person name="Frazier M."/>
            <person name="Venter J.C."/>
        </authorList>
    </citation>
    <scope>NUCLEOTIDE SEQUENCE [LARGE SCALE GENOMIC DNA]</scope>
    <source>
        <strain evidence="6 7">PCC 7420</strain>
    </source>
</reference>
<dbReference type="Gene3D" id="3.30.70.1230">
    <property type="entry name" value="Nucleotide cyclase"/>
    <property type="match status" value="1"/>
</dbReference>
<protein>
    <submittedName>
        <fullName evidence="6">PAS fold family</fullName>
    </submittedName>
</protein>
<dbReference type="InterPro" id="IPR013767">
    <property type="entry name" value="PAS_fold"/>
</dbReference>
<evidence type="ECO:0000256" key="3">
    <source>
        <dbReference type="SAM" id="Coils"/>
    </source>
</evidence>
<feature type="domain" description="Guanylate cyclase" evidence="5">
    <location>
        <begin position="224"/>
        <end position="350"/>
    </location>
</feature>
<dbReference type="NCBIfam" id="TIGR00229">
    <property type="entry name" value="sensory_box"/>
    <property type="match status" value="1"/>
</dbReference>
<dbReference type="InterPro" id="IPR035965">
    <property type="entry name" value="PAS-like_dom_sf"/>
</dbReference>
<gene>
    <name evidence="6" type="ORF">MC7420_2360</name>
</gene>
<dbReference type="SUPFAM" id="SSF55073">
    <property type="entry name" value="Nucleotide cyclase"/>
    <property type="match status" value="1"/>
</dbReference>
<feature type="coiled-coil region" evidence="3">
    <location>
        <begin position="4"/>
        <end position="31"/>
    </location>
</feature>
<accession>B4W249</accession>
<feature type="repeat" description="TPR" evidence="2">
    <location>
        <begin position="413"/>
        <end position="446"/>
    </location>
</feature>
<dbReference type="GO" id="GO:0006355">
    <property type="term" value="P:regulation of DNA-templated transcription"/>
    <property type="evidence" value="ECO:0007669"/>
    <property type="project" value="InterPro"/>
</dbReference>
<evidence type="ECO:0000259" key="4">
    <source>
        <dbReference type="PROSITE" id="PS50113"/>
    </source>
</evidence>
<dbReference type="EMBL" id="DS989870">
    <property type="protein sequence ID" value="EDX71694.1"/>
    <property type="molecule type" value="Genomic_DNA"/>
</dbReference>
<dbReference type="PANTHER" id="PTHR43081:SF1">
    <property type="entry name" value="ADENYLATE CYCLASE, TERMINAL-DIFFERENTIATION SPECIFIC"/>
    <property type="match status" value="1"/>
</dbReference>
<dbReference type="InterPro" id="IPR000014">
    <property type="entry name" value="PAS"/>
</dbReference>
<dbReference type="InterPro" id="IPR029787">
    <property type="entry name" value="Nucleotide_cyclase"/>
</dbReference>
<dbReference type="InterPro" id="IPR000700">
    <property type="entry name" value="PAS-assoc_C"/>
</dbReference>
<evidence type="ECO:0000313" key="7">
    <source>
        <dbReference type="Proteomes" id="UP000003835"/>
    </source>
</evidence>
<keyword evidence="7" id="KW-1185">Reference proteome</keyword>
<name>B4W249_9CYAN</name>
<dbReference type="Proteomes" id="UP000003835">
    <property type="component" value="Unassembled WGS sequence"/>
</dbReference>
<dbReference type="CDD" id="cd00130">
    <property type="entry name" value="PAS"/>
    <property type="match status" value="1"/>
</dbReference>
<keyword evidence="2" id="KW-0802">TPR repeat</keyword>
<evidence type="ECO:0000313" key="6">
    <source>
        <dbReference type="EMBL" id="EDX71694.1"/>
    </source>
</evidence>
<dbReference type="PROSITE" id="PS50005">
    <property type="entry name" value="TPR"/>
    <property type="match status" value="1"/>
</dbReference>
<dbReference type="HOGENOM" id="CLU_000445_110_3_3"/>
<dbReference type="STRING" id="118168.MC7420_2360"/>
<dbReference type="Pfam" id="PF00211">
    <property type="entry name" value="Guanylate_cyc"/>
    <property type="match status" value="1"/>
</dbReference>
<comment type="similarity">
    <text evidence="1">Belongs to the adenylyl cyclase class-3 family.</text>
</comment>
<dbReference type="SUPFAM" id="SSF55785">
    <property type="entry name" value="PYP-like sensor domain (PAS domain)"/>
    <property type="match status" value="1"/>
</dbReference>
<dbReference type="SMART" id="SM00044">
    <property type="entry name" value="CYCc"/>
    <property type="match status" value="1"/>
</dbReference>
<dbReference type="GO" id="GO:0006171">
    <property type="term" value="P:cAMP biosynthetic process"/>
    <property type="evidence" value="ECO:0007669"/>
    <property type="project" value="TreeGrafter"/>
</dbReference>
<dbReference type="PROSITE" id="PS50113">
    <property type="entry name" value="PAC"/>
    <property type="match status" value="1"/>
</dbReference>
<sequence>MWENASLRQEIAALKQENADLEILLETTTEHSDTVTAQLHNQAIQAVLDSEKRLLQFLEAMPVGVAVLDHQGCLYYINRKGKQLTRHSIPLGVNAEKLAKLYHIYRSGTNQLYPFDQLPIVQALQGETATADDLEIRHGDQVIPLEVWGTPIFDQDGTIIFAIAAFQDITERKKAEAERLQFTTDLFALNQALSRFVPRQFLQLLEKDSIVDVQLGDQVQKEMSVLFSDIRDFTSLSEKMNPDDNFKFINSYFSRMESAIIDNQGFIDKYIGDAIMALFSGSADDALKAGITMLHRLAEYNSHRTKTGYVPIRIGIGINTGSLMLGTVGGASRMDSTVISDAVNLAYRMEGLTKEYGVPLLISHYTFCQLNNANDYSFRVIDRVKVKGKSEAVSVYEVFDADESEMQQAKLVTKTTFEQALLFYNLGKLDVAASLFEQCLRQNPEDSVARIYQLRCLNR</sequence>
<dbReference type="AlphaFoldDB" id="B4W249"/>
<dbReference type="GO" id="GO:0035556">
    <property type="term" value="P:intracellular signal transduction"/>
    <property type="evidence" value="ECO:0007669"/>
    <property type="project" value="InterPro"/>
</dbReference>
<evidence type="ECO:0000259" key="5">
    <source>
        <dbReference type="PROSITE" id="PS50125"/>
    </source>
</evidence>
<dbReference type="PANTHER" id="PTHR43081">
    <property type="entry name" value="ADENYLATE CYCLASE, TERMINAL-DIFFERENTIATION SPECIFIC-RELATED"/>
    <property type="match status" value="1"/>
</dbReference>
<dbReference type="eggNOG" id="COG2114">
    <property type="taxonomic scope" value="Bacteria"/>
</dbReference>
<organism evidence="6 7">
    <name type="scientific">Coleofasciculus chthonoplastes PCC 7420</name>
    <dbReference type="NCBI Taxonomy" id="118168"/>
    <lineage>
        <taxon>Bacteria</taxon>
        <taxon>Bacillati</taxon>
        <taxon>Cyanobacteriota</taxon>
        <taxon>Cyanophyceae</taxon>
        <taxon>Coleofasciculales</taxon>
        <taxon>Coleofasciculaceae</taxon>
        <taxon>Coleofasciculus</taxon>
    </lineage>
</organism>
<evidence type="ECO:0000256" key="1">
    <source>
        <dbReference type="ARBA" id="ARBA00005381"/>
    </source>
</evidence>
<dbReference type="CDD" id="cd07302">
    <property type="entry name" value="CHD"/>
    <property type="match status" value="1"/>
</dbReference>
<dbReference type="Gene3D" id="3.30.450.20">
    <property type="entry name" value="PAS domain"/>
    <property type="match status" value="1"/>
</dbReference>
<dbReference type="PROSITE" id="PS50125">
    <property type="entry name" value="GUANYLATE_CYCLASE_2"/>
    <property type="match status" value="1"/>
</dbReference>
<dbReference type="InterPro" id="IPR001054">
    <property type="entry name" value="A/G_cyclase"/>
</dbReference>
<evidence type="ECO:0000256" key="2">
    <source>
        <dbReference type="PROSITE-ProRule" id="PRU00339"/>
    </source>
</evidence>
<dbReference type="InterPro" id="IPR050697">
    <property type="entry name" value="Adenylyl/Guanylyl_Cyclase_3/4"/>
</dbReference>
<dbReference type="GO" id="GO:0004016">
    <property type="term" value="F:adenylate cyclase activity"/>
    <property type="evidence" value="ECO:0007669"/>
    <property type="project" value="UniProtKB-ARBA"/>
</dbReference>
<proteinExistence type="inferred from homology"/>
<dbReference type="Pfam" id="PF00989">
    <property type="entry name" value="PAS"/>
    <property type="match status" value="1"/>
</dbReference>
<keyword evidence="3" id="KW-0175">Coiled coil</keyword>
<dbReference type="InterPro" id="IPR019734">
    <property type="entry name" value="TPR_rpt"/>
</dbReference>
<feature type="domain" description="PAC" evidence="4">
    <location>
        <begin position="129"/>
        <end position="181"/>
    </location>
</feature>